<proteinExistence type="predicted"/>
<dbReference type="EMBL" id="JAIWYP010000003">
    <property type="protein sequence ID" value="KAH3859186.1"/>
    <property type="molecule type" value="Genomic_DNA"/>
</dbReference>
<protein>
    <submittedName>
        <fullName evidence="2">Uncharacterized protein</fullName>
    </submittedName>
</protein>
<name>A0A9D4R8Q0_DREPO</name>
<gene>
    <name evidence="2" type="ORF">DPMN_101902</name>
</gene>
<feature type="chain" id="PRO_5038780864" evidence="1">
    <location>
        <begin position="20"/>
        <end position="56"/>
    </location>
</feature>
<dbReference type="AlphaFoldDB" id="A0A9D4R8Q0"/>
<evidence type="ECO:0000313" key="3">
    <source>
        <dbReference type="Proteomes" id="UP000828390"/>
    </source>
</evidence>
<comment type="caution">
    <text evidence="2">The sequence shown here is derived from an EMBL/GenBank/DDBJ whole genome shotgun (WGS) entry which is preliminary data.</text>
</comment>
<evidence type="ECO:0000313" key="2">
    <source>
        <dbReference type="EMBL" id="KAH3859186.1"/>
    </source>
</evidence>
<evidence type="ECO:0000256" key="1">
    <source>
        <dbReference type="SAM" id="SignalP"/>
    </source>
</evidence>
<reference evidence="2" key="1">
    <citation type="journal article" date="2019" name="bioRxiv">
        <title>The Genome of the Zebra Mussel, Dreissena polymorpha: A Resource for Invasive Species Research.</title>
        <authorList>
            <person name="McCartney M.A."/>
            <person name="Auch B."/>
            <person name="Kono T."/>
            <person name="Mallez S."/>
            <person name="Zhang Y."/>
            <person name="Obille A."/>
            <person name="Becker A."/>
            <person name="Abrahante J.E."/>
            <person name="Garbe J."/>
            <person name="Badalamenti J.P."/>
            <person name="Herman A."/>
            <person name="Mangelson H."/>
            <person name="Liachko I."/>
            <person name="Sullivan S."/>
            <person name="Sone E.D."/>
            <person name="Koren S."/>
            <person name="Silverstein K.A.T."/>
            <person name="Beckman K.B."/>
            <person name="Gohl D.M."/>
        </authorList>
    </citation>
    <scope>NUCLEOTIDE SEQUENCE</scope>
    <source>
        <strain evidence="2">Duluth1</strain>
        <tissue evidence="2">Whole animal</tissue>
    </source>
</reference>
<keyword evidence="1" id="KW-0732">Signal</keyword>
<accession>A0A9D4R8Q0</accession>
<keyword evidence="3" id="KW-1185">Reference proteome</keyword>
<reference evidence="2" key="2">
    <citation type="submission" date="2020-11" db="EMBL/GenBank/DDBJ databases">
        <authorList>
            <person name="McCartney M.A."/>
            <person name="Auch B."/>
            <person name="Kono T."/>
            <person name="Mallez S."/>
            <person name="Becker A."/>
            <person name="Gohl D.M."/>
            <person name="Silverstein K.A.T."/>
            <person name="Koren S."/>
            <person name="Bechman K.B."/>
            <person name="Herman A."/>
            <person name="Abrahante J.E."/>
            <person name="Garbe J."/>
        </authorList>
    </citation>
    <scope>NUCLEOTIDE SEQUENCE</scope>
    <source>
        <strain evidence="2">Duluth1</strain>
        <tissue evidence="2">Whole animal</tissue>
    </source>
</reference>
<sequence length="56" mass="6269">MAFTMLAAWLPVRIFCSSSQIRSPEIPAHRDSMVNEIPAHMDSMVNDVCTQGQYGK</sequence>
<feature type="signal peptide" evidence="1">
    <location>
        <begin position="1"/>
        <end position="19"/>
    </location>
</feature>
<dbReference type="Proteomes" id="UP000828390">
    <property type="component" value="Unassembled WGS sequence"/>
</dbReference>
<organism evidence="2 3">
    <name type="scientific">Dreissena polymorpha</name>
    <name type="common">Zebra mussel</name>
    <name type="synonym">Mytilus polymorpha</name>
    <dbReference type="NCBI Taxonomy" id="45954"/>
    <lineage>
        <taxon>Eukaryota</taxon>
        <taxon>Metazoa</taxon>
        <taxon>Spiralia</taxon>
        <taxon>Lophotrochozoa</taxon>
        <taxon>Mollusca</taxon>
        <taxon>Bivalvia</taxon>
        <taxon>Autobranchia</taxon>
        <taxon>Heteroconchia</taxon>
        <taxon>Euheterodonta</taxon>
        <taxon>Imparidentia</taxon>
        <taxon>Neoheterodontei</taxon>
        <taxon>Myida</taxon>
        <taxon>Dreissenoidea</taxon>
        <taxon>Dreissenidae</taxon>
        <taxon>Dreissena</taxon>
    </lineage>
</organism>